<protein>
    <submittedName>
        <fullName evidence="1">Uncharacterized protein</fullName>
    </submittedName>
</protein>
<evidence type="ECO:0000313" key="1">
    <source>
        <dbReference type="EMBL" id="UVI31180.1"/>
    </source>
</evidence>
<accession>A0ABY5SEN9</accession>
<gene>
    <name evidence="1" type="ORF">L1F29_04880</name>
</gene>
<proteinExistence type="predicted"/>
<organism evidence="1 2">
    <name type="scientific">Paenibacillus spongiae</name>
    <dbReference type="NCBI Taxonomy" id="2909671"/>
    <lineage>
        <taxon>Bacteria</taxon>
        <taxon>Bacillati</taxon>
        <taxon>Bacillota</taxon>
        <taxon>Bacilli</taxon>
        <taxon>Bacillales</taxon>
        <taxon>Paenibacillaceae</taxon>
        <taxon>Paenibacillus</taxon>
    </lineage>
</organism>
<dbReference type="EMBL" id="CP091430">
    <property type="protein sequence ID" value="UVI31180.1"/>
    <property type="molecule type" value="Genomic_DNA"/>
</dbReference>
<dbReference type="Proteomes" id="UP001057877">
    <property type="component" value="Chromosome"/>
</dbReference>
<evidence type="ECO:0000313" key="2">
    <source>
        <dbReference type="Proteomes" id="UP001057877"/>
    </source>
</evidence>
<name>A0ABY5SEN9_9BACL</name>
<keyword evidence="2" id="KW-1185">Reference proteome</keyword>
<reference evidence="1" key="1">
    <citation type="submission" date="2022-01" db="EMBL/GenBank/DDBJ databases">
        <title>Paenibacillus spongiae sp. nov., isolated from marine sponge.</title>
        <authorList>
            <person name="Li Z."/>
            <person name="Zhang M."/>
        </authorList>
    </citation>
    <scope>NUCLEOTIDE SEQUENCE</scope>
    <source>
        <strain evidence="1">PHS-Z3</strain>
    </source>
</reference>
<sequence>MLLIDNPMLKPAPRYDFELAYRIVGKGCGCGQIAKYMVYEDENEQAHCQKCMLEAVDCAEYVQVRRL</sequence>
<dbReference type="RefSeq" id="WP_258387243.1">
    <property type="nucleotide sequence ID" value="NZ_CP091430.1"/>
</dbReference>